<evidence type="ECO:0000259" key="7">
    <source>
        <dbReference type="PROSITE" id="PS50178"/>
    </source>
</evidence>
<dbReference type="GO" id="GO:0008270">
    <property type="term" value="F:zinc ion binding"/>
    <property type="evidence" value="ECO:0007669"/>
    <property type="project" value="UniProtKB-KW"/>
</dbReference>
<feature type="region of interest" description="Disordered" evidence="6">
    <location>
        <begin position="114"/>
        <end position="179"/>
    </location>
</feature>
<keyword evidence="2 4" id="KW-0863">Zinc-finger</keyword>
<dbReference type="Pfam" id="PF01363">
    <property type="entry name" value="FYVE"/>
    <property type="match status" value="1"/>
</dbReference>
<dbReference type="Proteomes" id="UP001293593">
    <property type="component" value="Unassembled WGS sequence"/>
</dbReference>
<feature type="region of interest" description="Disordered" evidence="6">
    <location>
        <begin position="640"/>
        <end position="664"/>
    </location>
</feature>
<evidence type="ECO:0000256" key="5">
    <source>
        <dbReference type="SAM" id="Coils"/>
    </source>
</evidence>
<feature type="region of interest" description="Disordered" evidence="6">
    <location>
        <begin position="868"/>
        <end position="1017"/>
    </location>
</feature>
<feature type="compositionally biased region" description="Polar residues" evidence="6">
    <location>
        <begin position="898"/>
        <end position="933"/>
    </location>
</feature>
<dbReference type="SUPFAM" id="SSF57903">
    <property type="entry name" value="FYVE/PHD zinc finger"/>
    <property type="match status" value="1"/>
</dbReference>
<feature type="compositionally biased region" description="Basic and acidic residues" evidence="6">
    <location>
        <begin position="239"/>
        <end position="249"/>
    </location>
</feature>
<feature type="region of interest" description="Disordered" evidence="6">
    <location>
        <begin position="490"/>
        <end position="519"/>
    </location>
</feature>
<evidence type="ECO:0000256" key="4">
    <source>
        <dbReference type="PROSITE-ProRule" id="PRU00091"/>
    </source>
</evidence>
<evidence type="ECO:0000256" key="2">
    <source>
        <dbReference type="ARBA" id="ARBA00022771"/>
    </source>
</evidence>
<feature type="compositionally biased region" description="Polar residues" evidence="6">
    <location>
        <begin position="114"/>
        <end position="130"/>
    </location>
</feature>
<keyword evidence="1" id="KW-0479">Metal-binding</keyword>
<dbReference type="FunFam" id="3.30.40.10:FF:000925">
    <property type="entry name" value="Zinc finger protein, putative"/>
    <property type="match status" value="1"/>
</dbReference>
<dbReference type="EMBL" id="JAWXYG010000014">
    <property type="protein sequence ID" value="KAK4254035.1"/>
    <property type="molecule type" value="Genomic_DNA"/>
</dbReference>
<feature type="compositionally biased region" description="Low complexity" evidence="6">
    <location>
        <begin position="805"/>
        <end position="819"/>
    </location>
</feature>
<name>A0AAE1M5S7_9FABA</name>
<dbReference type="InterPro" id="IPR017455">
    <property type="entry name" value="Znf_FYVE-rel"/>
</dbReference>
<comment type="caution">
    <text evidence="8">The sequence shown here is derived from an EMBL/GenBank/DDBJ whole genome shotgun (WGS) entry which is preliminary data.</text>
</comment>
<evidence type="ECO:0000313" key="9">
    <source>
        <dbReference type="Proteomes" id="UP001293593"/>
    </source>
</evidence>
<evidence type="ECO:0000256" key="6">
    <source>
        <dbReference type="SAM" id="MobiDB-lite"/>
    </source>
</evidence>
<feature type="compositionally biased region" description="Basic and acidic residues" evidence="6">
    <location>
        <begin position="788"/>
        <end position="801"/>
    </location>
</feature>
<dbReference type="PANTHER" id="PTHR47553:SF1">
    <property type="entry name" value="RING_FYVE_PHD ZINC FINGER SUPERFAMILY PROTEIN"/>
    <property type="match status" value="1"/>
</dbReference>
<dbReference type="PANTHER" id="PTHR47553">
    <property type="entry name" value="MYOSIN-11"/>
    <property type="match status" value="1"/>
</dbReference>
<feature type="compositionally biased region" description="Polar residues" evidence="6">
    <location>
        <begin position="1043"/>
        <end position="1060"/>
    </location>
</feature>
<proteinExistence type="predicted"/>
<feature type="compositionally biased region" description="Polar residues" evidence="6">
    <location>
        <begin position="490"/>
        <end position="514"/>
    </location>
</feature>
<dbReference type="InterPro" id="IPR011011">
    <property type="entry name" value="Znf_FYVE_PHD"/>
</dbReference>
<feature type="coiled-coil region" evidence="5">
    <location>
        <begin position="335"/>
        <end position="365"/>
    </location>
</feature>
<dbReference type="InterPro" id="IPR011990">
    <property type="entry name" value="TPR-like_helical_dom_sf"/>
</dbReference>
<dbReference type="InterPro" id="IPR000306">
    <property type="entry name" value="Znf_FYVE"/>
</dbReference>
<evidence type="ECO:0000256" key="3">
    <source>
        <dbReference type="ARBA" id="ARBA00022833"/>
    </source>
</evidence>
<dbReference type="SMART" id="SM00064">
    <property type="entry name" value="FYVE"/>
    <property type="match status" value="1"/>
</dbReference>
<evidence type="ECO:0000313" key="8">
    <source>
        <dbReference type="EMBL" id="KAK4254035.1"/>
    </source>
</evidence>
<dbReference type="Gene3D" id="3.30.40.10">
    <property type="entry name" value="Zinc/RING finger domain, C3HC4 (zinc finger)"/>
    <property type="match status" value="1"/>
</dbReference>
<accession>A0AAE1M5S7</accession>
<feature type="coiled-coil region" evidence="5">
    <location>
        <begin position="441"/>
        <end position="468"/>
    </location>
</feature>
<feature type="region of interest" description="Disordered" evidence="6">
    <location>
        <begin position="1164"/>
        <end position="1185"/>
    </location>
</feature>
<dbReference type="SMART" id="SM00028">
    <property type="entry name" value="TPR"/>
    <property type="match status" value="6"/>
</dbReference>
<keyword evidence="5" id="KW-0175">Coiled coil</keyword>
<dbReference type="InterPro" id="IPR019734">
    <property type="entry name" value="TPR_rpt"/>
</dbReference>
<dbReference type="SUPFAM" id="SSF48452">
    <property type="entry name" value="TPR-like"/>
    <property type="match status" value="1"/>
</dbReference>
<sequence>MLEKIGLPPKPSLRGSTWVDDASHCQGCSSQFTFINRKHHCRRCGGLFCNSCTQQRMVLRGQGDSPVRICEPCKKLEEAARFGLRQGRRAGRGSSKSTPQYEDEVLNQILGHNGEQSFSSANHSTNSTIPHGQRSVGGASSSSTVGHANQGVGDLQKTTSNDDVNNLGADVGSTSPDELRQKALEEKKKYKILKGDGKSDDALRAFKRGKELERQADALEVQLRKIRKKNSSSVSMSDESNRDISLEHGKKTKSLPHMHKEKHDLTTELRELGWSDLDLRNEDRKSANLSLEGELSSIIGDIHPKTSEEKGSRIDKTQVVALKKKALTLKREGKLAEAKEELKRAKVLEKQLEEQEMLAEAEDSDDELSALIRGMDNNEEGSLNFRDHEHNFDFDNLLRMADNLDGNFEVTDDDMLDPEIAVALTSLGWTEDFDNSENVASESAHLDADALLSEIQSLKREALKQKREGNTEEAMTYLKKAKLLERELNNAGSQENDTTAHKSTAASKGVSSQVAGKGSEFIEAGERNINSRNIDEAPKSRLMIQKELLNLKKKALALRREGKLNEAEEELRKGATLEQQLEKMDNAQNLNGSQLKIGGSVPRLAHKLPDVHEDLPLGEGEEQVTDGDLSDPTYLSVLRDLGWNDDNDEPPNSSAKPSKKDVDQSVLVNDVSLSRHSTNFQAGAPKRSKYEIQRELLGLKRKALALRREGKVEEAEEVLKMAKEQESKLAEMEAPNKELQVEALSKDKVFNPPVASAVEEGNLEVVNEEDMHDPTLNSMLNTLGWKDEESEARSTNEEPVKKAASSSVLDSSSGISSEASRSKREIQKELIALKRKALALKRKGEVEEAEEVLRMAKHLEAQMYDLDNQNKEFPGSPASTDFYGKHGSPGDAMEGDNDSPSSVLGLSSKEASPSNETSGQNTSAKRSMNSSDLFTGGSGSCSEIFAKKQREESMDSCPSLNEEKGYKSNVTINKIEEFAPAHEKPSTSEAASDQDHAAKDNVSHHHEILAHKKKAVALKREGKLAEAREELRLAKLLEKSLENNVQPKTASNMSSNVSNVEQKKDPSTTAVKPLSSRDRFKLQQESLGHKRKALKLRREGQMEEAEAEFEKAKALEIQLEELGAHDSGKPSSLSDAVDDVTVEDFLDPQLLSALKAVGVEDVGVVSKSPEKQETNKPNVAKTENFNEERIQLEERIKAEKVKAVNLKRSGKQAEALDALRRAKLYEKKLNSLTSG</sequence>
<gene>
    <name evidence="8" type="ORF">QN277_009467</name>
</gene>
<dbReference type="AlphaFoldDB" id="A0AAE1M5S7"/>
<feature type="region of interest" description="Disordered" evidence="6">
    <location>
        <begin position="227"/>
        <end position="260"/>
    </location>
</feature>
<feature type="compositionally biased region" description="Basic residues" evidence="6">
    <location>
        <begin position="250"/>
        <end position="260"/>
    </location>
</feature>
<protein>
    <recommendedName>
        <fullName evidence="7">FYVE-type domain-containing protein</fullName>
    </recommendedName>
</protein>
<reference evidence="8" key="1">
    <citation type="submission" date="2023-10" db="EMBL/GenBank/DDBJ databases">
        <title>Chromosome-level genome of the transformable northern wattle, Acacia crassicarpa.</title>
        <authorList>
            <person name="Massaro I."/>
            <person name="Sinha N.R."/>
            <person name="Poethig S."/>
            <person name="Leichty A.R."/>
        </authorList>
    </citation>
    <scope>NUCLEOTIDE SEQUENCE</scope>
    <source>
        <strain evidence="8">Acra3RX</strain>
        <tissue evidence="8">Leaf</tissue>
    </source>
</reference>
<feature type="domain" description="FYVE-type" evidence="7">
    <location>
        <begin position="19"/>
        <end position="78"/>
    </location>
</feature>
<keyword evidence="9" id="KW-1185">Reference proteome</keyword>
<feature type="coiled-coil region" evidence="5">
    <location>
        <begin position="705"/>
        <end position="742"/>
    </location>
</feature>
<feature type="compositionally biased region" description="Low complexity" evidence="6">
    <location>
        <begin position="136"/>
        <end position="146"/>
    </location>
</feature>
<feature type="region of interest" description="Disordered" evidence="6">
    <location>
        <begin position="788"/>
        <end position="823"/>
    </location>
</feature>
<feature type="compositionally biased region" description="Basic and acidic residues" evidence="6">
    <location>
        <begin position="993"/>
        <end position="1010"/>
    </location>
</feature>
<dbReference type="PROSITE" id="PS50178">
    <property type="entry name" value="ZF_FYVE"/>
    <property type="match status" value="1"/>
</dbReference>
<organism evidence="8 9">
    <name type="scientific">Acacia crassicarpa</name>
    <name type="common">northern wattle</name>
    <dbReference type="NCBI Taxonomy" id="499986"/>
    <lineage>
        <taxon>Eukaryota</taxon>
        <taxon>Viridiplantae</taxon>
        <taxon>Streptophyta</taxon>
        <taxon>Embryophyta</taxon>
        <taxon>Tracheophyta</taxon>
        <taxon>Spermatophyta</taxon>
        <taxon>Magnoliopsida</taxon>
        <taxon>eudicotyledons</taxon>
        <taxon>Gunneridae</taxon>
        <taxon>Pentapetalae</taxon>
        <taxon>rosids</taxon>
        <taxon>fabids</taxon>
        <taxon>Fabales</taxon>
        <taxon>Fabaceae</taxon>
        <taxon>Caesalpinioideae</taxon>
        <taxon>mimosoid clade</taxon>
        <taxon>Acacieae</taxon>
        <taxon>Acacia</taxon>
    </lineage>
</organism>
<dbReference type="InterPro" id="IPR013083">
    <property type="entry name" value="Znf_RING/FYVE/PHD"/>
</dbReference>
<feature type="region of interest" description="Disordered" evidence="6">
    <location>
        <begin position="1039"/>
        <end position="1107"/>
    </location>
</feature>
<evidence type="ECO:0000256" key="1">
    <source>
        <dbReference type="ARBA" id="ARBA00022723"/>
    </source>
</evidence>
<feature type="compositionally biased region" description="Basic and acidic residues" evidence="6">
    <location>
        <begin position="974"/>
        <end position="986"/>
    </location>
</feature>
<keyword evidence="3" id="KW-0862">Zinc</keyword>